<dbReference type="AlphaFoldDB" id="S7ZBH1"/>
<name>S7ZBH1_PENO1</name>
<dbReference type="Proteomes" id="UP000019376">
    <property type="component" value="Unassembled WGS sequence"/>
</dbReference>
<evidence type="ECO:0000313" key="2">
    <source>
        <dbReference type="Proteomes" id="UP000019376"/>
    </source>
</evidence>
<evidence type="ECO:0000313" key="1">
    <source>
        <dbReference type="EMBL" id="EPS26036.1"/>
    </source>
</evidence>
<organism evidence="1 2">
    <name type="scientific">Penicillium oxalicum (strain 114-2 / CGMCC 5302)</name>
    <name type="common">Penicillium decumbens</name>
    <dbReference type="NCBI Taxonomy" id="933388"/>
    <lineage>
        <taxon>Eukaryota</taxon>
        <taxon>Fungi</taxon>
        <taxon>Dikarya</taxon>
        <taxon>Ascomycota</taxon>
        <taxon>Pezizomycotina</taxon>
        <taxon>Eurotiomycetes</taxon>
        <taxon>Eurotiomycetidae</taxon>
        <taxon>Eurotiales</taxon>
        <taxon>Aspergillaceae</taxon>
        <taxon>Penicillium</taxon>
    </lineage>
</organism>
<sequence length="82" mass="9177">MYGKKGKAIIRQDKMAANDEQMGSGRREMRWCRSWSQGKRLGDLLLNGGGVMLSRCVELIGFLALIGLWEMKSTVNKISSGR</sequence>
<protein>
    <submittedName>
        <fullName evidence="1">Uncharacterized protein</fullName>
    </submittedName>
</protein>
<keyword evidence="2" id="KW-1185">Reference proteome</keyword>
<gene>
    <name evidence="1" type="ORF">PDE_00972</name>
</gene>
<accession>S7ZBH1</accession>
<reference evidence="1 2" key="1">
    <citation type="journal article" date="2013" name="PLoS ONE">
        <title>Genomic and secretomic analyses reveal unique features of the lignocellulolytic enzyme system of Penicillium decumbens.</title>
        <authorList>
            <person name="Liu G."/>
            <person name="Zhang L."/>
            <person name="Wei X."/>
            <person name="Zou G."/>
            <person name="Qin Y."/>
            <person name="Ma L."/>
            <person name="Li J."/>
            <person name="Zheng H."/>
            <person name="Wang S."/>
            <person name="Wang C."/>
            <person name="Xun L."/>
            <person name="Zhao G.-P."/>
            <person name="Zhou Z."/>
            <person name="Qu Y."/>
        </authorList>
    </citation>
    <scope>NUCLEOTIDE SEQUENCE [LARGE SCALE GENOMIC DNA]</scope>
    <source>
        <strain evidence="2">114-2 / CGMCC 5302</strain>
    </source>
</reference>
<proteinExistence type="predicted"/>
<dbReference type="EMBL" id="KB644408">
    <property type="protein sequence ID" value="EPS26036.1"/>
    <property type="molecule type" value="Genomic_DNA"/>
</dbReference>
<dbReference type="HOGENOM" id="CLU_2559007_0_0_1"/>